<dbReference type="EMBL" id="JAGHQL010000232">
    <property type="protein sequence ID" value="KAH0536127.1"/>
    <property type="molecule type" value="Genomic_DNA"/>
</dbReference>
<sequence>MGVTRKVLKASDKKDIPAEGDTVKIEYTGWLFDPTQPGNKGKQFDTSVNRGDFETLIGAGKVIQGWETAVVQMSLGEKSELTITSDYAYGDK</sequence>
<keyword evidence="3 6" id="KW-0697">Rotamase</keyword>
<evidence type="ECO:0000313" key="9">
    <source>
        <dbReference type="Proteomes" id="UP000698800"/>
    </source>
</evidence>
<dbReference type="Pfam" id="PF00254">
    <property type="entry name" value="FKBP_C"/>
    <property type="match status" value="1"/>
</dbReference>
<evidence type="ECO:0000259" key="7">
    <source>
        <dbReference type="PROSITE" id="PS50059"/>
    </source>
</evidence>
<comment type="catalytic activity">
    <reaction evidence="1 6">
        <text>[protein]-peptidylproline (omega=180) = [protein]-peptidylproline (omega=0)</text>
        <dbReference type="Rhea" id="RHEA:16237"/>
        <dbReference type="Rhea" id="RHEA-COMP:10747"/>
        <dbReference type="Rhea" id="RHEA-COMP:10748"/>
        <dbReference type="ChEBI" id="CHEBI:83833"/>
        <dbReference type="ChEBI" id="CHEBI:83834"/>
        <dbReference type="EC" id="5.2.1.8"/>
    </reaction>
</comment>
<dbReference type="PANTHER" id="PTHR10516:SF443">
    <property type="entry name" value="FK506-BINDING PROTEIN 59-RELATED"/>
    <property type="match status" value="1"/>
</dbReference>
<keyword evidence="4 6" id="KW-0413">Isomerase</keyword>
<dbReference type="EC" id="5.2.1.8" evidence="2 6"/>
<dbReference type="GO" id="GO:0003755">
    <property type="term" value="F:peptidyl-prolyl cis-trans isomerase activity"/>
    <property type="evidence" value="ECO:0007669"/>
    <property type="project" value="UniProtKB-KW"/>
</dbReference>
<dbReference type="PANTHER" id="PTHR10516">
    <property type="entry name" value="PEPTIDYL-PROLYL CIS-TRANS ISOMERASE"/>
    <property type="match status" value="1"/>
</dbReference>
<protein>
    <recommendedName>
        <fullName evidence="2 6">peptidylprolyl isomerase</fullName>
        <ecNumber evidence="2 6">5.2.1.8</ecNumber>
    </recommendedName>
</protein>
<feature type="domain" description="PPIase FKBP-type" evidence="7">
    <location>
        <begin position="20"/>
        <end position="92"/>
    </location>
</feature>
<reference evidence="8" key="1">
    <citation type="submission" date="2021-03" db="EMBL/GenBank/DDBJ databases">
        <title>Comparative genomics and phylogenomic investigation of the class Geoglossomycetes provide insights into ecological specialization and systematics.</title>
        <authorList>
            <person name="Melie T."/>
            <person name="Pirro S."/>
            <person name="Miller A.N."/>
            <person name="Quandt A."/>
        </authorList>
    </citation>
    <scope>NUCLEOTIDE SEQUENCE</scope>
    <source>
        <strain evidence="8">GBOQ0MN5Z8</strain>
    </source>
</reference>
<dbReference type="SUPFAM" id="SSF54534">
    <property type="entry name" value="FKBP-like"/>
    <property type="match status" value="1"/>
</dbReference>
<gene>
    <name evidence="8" type="ORF">FGG08_006970</name>
</gene>
<evidence type="ECO:0000256" key="1">
    <source>
        <dbReference type="ARBA" id="ARBA00000971"/>
    </source>
</evidence>
<comment type="similarity">
    <text evidence="5">Belongs to the FKBP-type PPIase family. FKBP1 subfamily.</text>
</comment>
<dbReference type="GO" id="GO:0005737">
    <property type="term" value="C:cytoplasm"/>
    <property type="evidence" value="ECO:0007669"/>
    <property type="project" value="TreeGrafter"/>
</dbReference>
<evidence type="ECO:0000256" key="5">
    <source>
        <dbReference type="ARBA" id="ARBA00038106"/>
    </source>
</evidence>
<evidence type="ECO:0000256" key="3">
    <source>
        <dbReference type="ARBA" id="ARBA00023110"/>
    </source>
</evidence>
<dbReference type="InterPro" id="IPR050689">
    <property type="entry name" value="FKBP-type_PPIase"/>
</dbReference>
<evidence type="ECO:0000256" key="6">
    <source>
        <dbReference type="PROSITE-ProRule" id="PRU00277"/>
    </source>
</evidence>
<comment type="caution">
    <text evidence="8">The sequence shown here is derived from an EMBL/GenBank/DDBJ whole genome shotgun (WGS) entry which is preliminary data.</text>
</comment>
<accession>A0A9P8I2D0</accession>
<organism evidence="8 9">
    <name type="scientific">Glutinoglossum americanum</name>
    <dbReference type="NCBI Taxonomy" id="1670608"/>
    <lineage>
        <taxon>Eukaryota</taxon>
        <taxon>Fungi</taxon>
        <taxon>Dikarya</taxon>
        <taxon>Ascomycota</taxon>
        <taxon>Pezizomycotina</taxon>
        <taxon>Geoglossomycetes</taxon>
        <taxon>Geoglossales</taxon>
        <taxon>Geoglossaceae</taxon>
        <taxon>Glutinoglossum</taxon>
    </lineage>
</organism>
<dbReference type="OrthoDB" id="1902587at2759"/>
<dbReference type="Proteomes" id="UP000698800">
    <property type="component" value="Unassembled WGS sequence"/>
</dbReference>
<evidence type="ECO:0000256" key="2">
    <source>
        <dbReference type="ARBA" id="ARBA00013194"/>
    </source>
</evidence>
<dbReference type="PROSITE" id="PS50059">
    <property type="entry name" value="FKBP_PPIASE"/>
    <property type="match status" value="1"/>
</dbReference>
<evidence type="ECO:0000313" key="8">
    <source>
        <dbReference type="EMBL" id="KAH0536127.1"/>
    </source>
</evidence>
<dbReference type="AlphaFoldDB" id="A0A9P8I2D0"/>
<dbReference type="InterPro" id="IPR046357">
    <property type="entry name" value="PPIase_dom_sf"/>
</dbReference>
<dbReference type="Gene3D" id="3.10.50.40">
    <property type="match status" value="1"/>
</dbReference>
<dbReference type="InterPro" id="IPR001179">
    <property type="entry name" value="PPIase_FKBP_dom"/>
</dbReference>
<name>A0A9P8I2D0_9PEZI</name>
<keyword evidence="9" id="KW-1185">Reference proteome</keyword>
<proteinExistence type="inferred from homology"/>
<evidence type="ECO:0000256" key="4">
    <source>
        <dbReference type="ARBA" id="ARBA00023235"/>
    </source>
</evidence>